<reference evidence="1 2" key="1">
    <citation type="submission" date="2020-08" db="EMBL/GenBank/DDBJ databases">
        <authorList>
            <person name="Koutsovoulos G."/>
            <person name="Danchin GJ E."/>
        </authorList>
    </citation>
    <scope>NUCLEOTIDE SEQUENCE [LARGE SCALE GENOMIC DNA]</scope>
</reference>
<accession>A0A6V7XI48</accession>
<evidence type="ECO:0000313" key="1">
    <source>
        <dbReference type="EMBL" id="CAD2199030.1"/>
    </source>
</evidence>
<sequence>MAAIIEKIKNDQVVPGELVYELENKKAELKALEEQLDADTFENGGFVAVKIDKKFARFSFLTVGNHELTSFANEQIVNGKQSNLGVVNIPNRLPETDEDY</sequence>
<comment type="caution">
    <text evidence="1">The sequence shown here is derived from an EMBL/GenBank/DDBJ whole genome shotgun (WGS) entry which is preliminary data.</text>
</comment>
<proteinExistence type="predicted"/>
<name>A0A6V7XI48_MELEN</name>
<dbReference type="Proteomes" id="UP000580250">
    <property type="component" value="Unassembled WGS sequence"/>
</dbReference>
<dbReference type="EMBL" id="CAJEWN010001639">
    <property type="protein sequence ID" value="CAD2199030.1"/>
    <property type="molecule type" value="Genomic_DNA"/>
</dbReference>
<evidence type="ECO:0000313" key="2">
    <source>
        <dbReference type="Proteomes" id="UP000580250"/>
    </source>
</evidence>
<organism evidence="1 2">
    <name type="scientific">Meloidogyne enterolobii</name>
    <name type="common">Root-knot nematode worm</name>
    <name type="synonym">Meloidogyne mayaguensis</name>
    <dbReference type="NCBI Taxonomy" id="390850"/>
    <lineage>
        <taxon>Eukaryota</taxon>
        <taxon>Metazoa</taxon>
        <taxon>Ecdysozoa</taxon>
        <taxon>Nematoda</taxon>
        <taxon>Chromadorea</taxon>
        <taxon>Rhabditida</taxon>
        <taxon>Tylenchina</taxon>
        <taxon>Tylenchomorpha</taxon>
        <taxon>Tylenchoidea</taxon>
        <taxon>Meloidogynidae</taxon>
        <taxon>Meloidogyninae</taxon>
        <taxon>Meloidogyne</taxon>
    </lineage>
</organism>
<dbReference type="AlphaFoldDB" id="A0A6V7XI48"/>
<protein>
    <submittedName>
        <fullName evidence="1">Uncharacterized protein</fullName>
    </submittedName>
</protein>
<gene>
    <name evidence="1" type="ORF">MENT_LOCUS52393</name>
</gene>